<evidence type="ECO:0000259" key="3">
    <source>
        <dbReference type="Pfam" id="PF01757"/>
    </source>
</evidence>
<feature type="transmembrane region" description="Helical" evidence="2">
    <location>
        <begin position="315"/>
        <end position="333"/>
    </location>
</feature>
<feature type="transmembrane region" description="Helical" evidence="2">
    <location>
        <begin position="96"/>
        <end position="118"/>
    </location>
</feature>
<feature type="region of interest" description="Disordered" evidence="1">
    <location>
        <begin position="1"/>
        <end position="31"/>
    </location>
</feature>
<keyword evidence="5" id="KW-1185">Reference proteome</keyword>
<keyword evidence="2" id="KW-0812">Transmembrane</keyword>
<proteinExistence type="predicted"/>
<feature type="transmembrane region" description="Helical" evidence="2">
    <location>
        <begin position="207"/>
        <end position="226"/>
    </location>
</feature>
<comment type="caution">
    <text evidence="4">The sequence shown here is derived from an EMBL/GenBank/DDBJ whole genome shotgun (WGS) entry which is preliminary data.</text>
</comment>
<dbReference type="EMBL" id="BAAAZH010000008">
    <property type="protein sequence ID" value="GAA4113231.1"/>
    <property type="molecule type" value="Genomic_DNA"/>
</dbReference>
<evidence type="ECO:0000256" key="1">
    <source>
        <dbReference type="SAM" id="MobiDB-lite"/>
    </source>
</evidence>
<dbReference type="GO" id="GO:0016746">
    <property type="term" value="F:acyltransferase activity"/>
    <property type="evidence" value="ECO:0007669"/>
    <property type="project" value="UniProtKB-KW"/>
</dbReference>
<dbReference type="InterPro" id="IPR052734">
    <property type="entry name" value="Nod_factor_acetyltransferase"/>
</dbReference>
<dbReference type="Proteomes" id="UP001501495">
    <property type="component" value="Unassembled WGS sequence"/>
</dbReference>
<dbReference type="PANTHER" id="PTHR37312">
    <property type="entry name" value="MEMBRANE-BOUND ACYLTRANSFERASE YKRP-RELATED"/>
    <property type="match status" value="1"/>
</dbReference>
<feature type="transmembrane region" description="Helical" evidence="2">
    <location>
        <begin position="252"/>
        <end position="273"/>
    </location>
</feature>
<dbReference type="RefSeq" id="WP_344732178.1">
    <property type="nucleotide sequence ID" value="NZ_BAAAZH010000008.1"/>
</dbReference>
<keyword evidence="4" id="KW-0808">Transferase</keyword>
<feature type="transmembrane region" description="Helical" evidence="2">
    <location>
        <begin position="66"/>
        <end position="84"/>
    </location>
</feature>
<evidence type="ECO:0000313" key="5">
    <source>
        <dbReference type="Proteomes" id="UP001501495"/>
    </source>
</evidence>
<evidence type="ECO:0000313" key="4">
    <source>
        <dbReference type="EMBL" id="GAA4113231.1"/>
    </source>
</evidence>
<feature type="transmembrane region" description="Helical" evidence="2">
    <location>
        <begin position="285"/>
        <end position="303"/>
    </location>
</feature>
<accession>A0ABP7XE81</accession>
<sequence>MPSTTRTTPTLPRTPSATAAGATTPAAQPRDPWFDNAKMALVTLVVVGHSWVLLPASPQRDHLYDFLYAWHVPAFVFVTGYLSRSFAYTPARMWQLLRTVVVPYVVFEGALALFRVYVGGEHLQDLFRDPHWPMWYLSALFFWRLLTPVFRPLPGAVAVAVAVGVSLIAGAYAGDTLDLARVVGLLPFFVLGLHARREHLALLRTPLARVAGVVGLAGVFWVTRFTDRFASTEWLYYRSRYALLDVSDTHAMVIRAGVLTVGLIGAASFLSLVPAVGGWFSRMGAWTLVVYLFHGFAIKSLEYGGYPERIADHPGAAFVVTTLGAIGLALLLASPPVARRLQHAVDPLGLAEQRFEQAHAAATARRHADRLGRELRDRIADADHARAGGPLR</sequence>
<feature type="transmembrane region" description="Helical" evidence="2">
    <location>
        <begin position="37"/>
        <end position="54"/>
    </location>
</feature>
<gene>
    <name evidence="4" type="ORF">GCM10022215_10310</name>
</gene>
<evidence type="ECO:0000256" key="2">
    <source>
        <dbReference type="SAM" id="Phobius"/>
    </source>
</evidence>
<keyword evidence="4" id="KW-0012">Acyltransferase</keyword>
<feature type="domain" description="Acyltransferase 3" evidence="3">
    <location>
        <begin position="32"/>
        <end position="332"/>
    </location>
</feature>
<dbReference type="InterPro" id="IPR002656">
    <property type="entry name" value="Acyl_transf_3_dom"/>
</dbReference>
<organism evidence="4 5">
    <name type="scientific">Nocardioides fonticola</name>
    <dbReference type="NCBI Taxonomy" id="450363"/>
    <lineage>
        <taxon>Bacteria</taxon>
        <taxon>Bacillati</taxon>
        <taxon>Actinomycetota</taxon>
        <taxon>Actinomycetes</taxon>
        <taxon>Propionibacteriales</taxon>
        <taxon>Nocardioidaceae</taxon>
        <taxon>Nocardioides</taxon>
    </lineage>
</organism>
<feature type="transmembrane region" description="Helical" evidence="2">
    <location>
        <begin position="153"/>
        <end position="173"/>
    </location>
</feature>
<keyword evidence="2" id="KW-1133">Transmembrane helix</keyword>
<keyword evidence="2" id="KW-0472">Membrane</keyword>
<dbReference type="Pfam" id="PF01757">
    <property type="entry name" value="Acyl_transf_3"/>
    <property type="match status" value="1"/>
</dbReference>
<dbReference type="PANTHER" id="PTHR37312:SF1">
    <property type="entry name" value="MEMBRANE-BOUND ACYLTRANSFERASE YKRP-RELATED"/>
    <property type="match status" value="1"/>
</dbReference>
<feature type="compositionally biased region" description="Low complexity" evidence="1">
    <location>
        <begin position="1"/>
        <end position="29"/>
    </location>
</feature>
<reference evidence="5" key="1">
    <citation type="journal article" date="2019" name="Int. J. Syst. Evol. Microbiol.">
        <title>The Global Catalogue of Microorganisms (GCM) 10K type strain sequencing project: providing services to taxonomists for standard genome sequencing and annotation.</title>
        <authorList>
            <consortium name="The Broad Institute Genomics Platform"/>
            <consortium name="The Broad Institute Genome Sequencing Center for Infectious Disease"/>
            <person name="Wu L."/>
            <person name="Ma J."/>
        </authorList>
    </citation>
    <scope>NUCLEOTIDE SEQUENCE [LARGE SCALE GENOMIC DNA]</scope>
    <source>
        <strain evidence="5">JCM 16703</strain>
    </source>
</reference>
<name>A0ABP7XE81_9ACTN</name>
<protein>
    <submittedName>
        <fullName evidence="4">Acyltransferase family protein</fullName>
    </submittedName>
</protein>